<feature type="transmembrane region" description="Helical" evidence="8">
    <location>
        <begin position="152"/>
        <end position="174"/>
    </location>
</feature>
<evidence type="ECO:0000259" key="9">
    <source>
        <dbReference type="PROSITE" id="PS50850"/>
    </source>
</evidence>
<evidence type="ECO:0000256" key="4">
    <source>
        <dbReference type="ARBA" id="ARBA00022692"/>
    </source>
</evidence>
<dbReference type="PANTHER" id="PTHR48020:SF12">
    <property type="entry name" value="PROTON MYO-INOSITOL COTRANSPORTER"/>
    <property type="match status" value="1"/>
</dbReference>
<comment type="subcellular location">
    <subcellularLocation>
        <location evidence="1">Cell membrane</location>
        <topology evidence="1">Multi-pass membrane protein</topology>
    </subcellularLocation>
</comment>
<feature type="transmembrane region" description="Helical" evidence="8">
    <location>
        <begin position="64"/>
        <end position="82"/>
    </location>
</feature>
<dbReference type="Gene3D" id="1.20.1250.20">
    <property type="entry name" value="MFS general substrate transporter like domains"/>
    <property type="match status" value="1"/>
</dbReference>
<gene>
    <name evidence="10" type="ORF">GCM10010326_68500</name>
</gene>
<name>A0ABQ3APX6_9ACTN</name>
<feature type="transmembrane region" description="Helical" evidence="8">
    <location>
        <begin position="254"/>
        <end position="282"/>
    </location>
</feature>
<dbReference type="InterPro" id="IPR020846">
    <property type="entry name" value="MFS_dom"/>
</dbReference>
<dbReference type="InterPro" id="IPR005828">
    <property type="entry name" value="MFS_sugar_transport-like"/>
</dbReference>
<accession>A0ABQ3APX6</accession>
<dbReference type="PROSITE" id="PS00217">
    <property type="entry name" value="SUGAR_TRANSPORT_2"/>
    <property type="match status" value="1"/>
</dbReference>
<feature type="region of interest" description="Disordered" evidence="7">
    <location>
        <begin position="1"/>
        <end position="20"/>
    </location>
</feature>
<evidence type="ECO:0000256" key="6">
    <source>
        <dbReference type="ARBA" id="ARBA00023136"/>
    </source>
</evidence>
<dbReference type="InterPro" id="IPR036259">
    <property type="entry name" value="MFS_trans_sf"/>
</dbReference>
<evidence type="ECO:0000256" key="3">
    <source>
        <dbReference type="ARBA" id="ARBA00022448"/>
    </source>
</evidence>
<feature type="domain" description="Major facilitator superfamily (MFS) profile" evidence="9">
    <location>
        <begin position="28"/>
        <end position="437"/>
    </location>
</feature>
<feature type="transmembrane region" description="Helical" evidence="8">
    <location>
        <begin position="415"/>
        <end position="436"/>
    </location>
</feature>
<dbReference type="SUPFAM" id="SSF103473">
    <property type="entry name" value="MFS general substrate transporter"/>
    <property type="match status" value="1"/>
</dbReference>
<evidence type="ECO:0000313" key="10">
    <source>
        <dbReference type="EMBL" id="GGY64109.1"/>
    </source>
</evidence>
<evidence type="ECO:0000256" key="8">
    <source>
        <dbReference type="SAM" id="Phobius"/>
    </source>
</evidence>
<keyword evidence="6 8" id="KW-0472">Membrane</keyword>
<dbReference type="InterPro" id="IPR005829">
    <property type="entry name" value="Sugar_transporter_CS"/>
</dbReference>
<reference evidence="11" key="1">
    <citation type="journal article" date="2019" name="Int. J. Syst. Evol. Microbiol.">
        <title>The Global Catalogue of Microorganisms (GCM) 10K type strain sequencing project: providing services to taxonomists for standard genome sequencing and annotation.</title>
        <authorList>
            <consortium name="The Broad Institute Genomics Platform"/>
            <consortium name="The Broad Institute Genome Sequencing Center for Infectious Disease"/>
            <person name="Wu L."/>
            <person name="Ma J."/>
        </authorList>
    </citation>
    <scope>NUCLEOTIDE SEQUENCE [LARGE SCALE GENOMIC DNA]</scope>
    <source>
        <strain evidence="11">JCM 4594</strain>
    </source>
</reference>
<feature type="transmembrane region" description="Helical" evidence="8">
    <location>
        <begin position="322"/>
        <end position="342"/>
    </location>
</feature>
<dbReference type="InterPro" id="IPR050814">
    <property type="entry name" value="Myo-inositol_Transporter"/>
</dbReference>
<dbReference type="RefSeq" id="WP_202519455.1">
    <property type="nucleotide sequence ID" value="NZ_BMUU01000017.1"/>
</dbReference>
<keyword evidence="3" id="KW-0813">Transport</keyword>
<protein>
    <submittedName>
        <fullName evidence="10">MFS transporter</fullName>
    </submittedName>
</protein>
<dbReference type="Proteomes" id="UP000600946">
    <property type="component" value="Unassembled WGS sequence"/>
</dbReference>
<evidence type="ECO:0000256" key="2">
    <source>
        <dbReference type="ARBA" id="ARBA00010992"/>
    </source>
</evidence>
<feature type="transmembrane region" description="Helical" evidence="8">
    <location>
        <begin position="186"/>
        <end position="205"/>
    </location>
</feature>
<comment type="similarity">
    <text evidence="2">Belongs to the major facilitator superfamily. Sugar transporter (TC 2.A.1.1) family.</text>
</comment>
<proteinExistence type="inferred from homology"/>
<dbReference type="Pfam" id="PF00083">
    <property type="entry name" value="Sugar_tr"/>
    <property type="match status" value="1"/>
</dbReference>
<evidence type="ECO:0000256" key="5">
    <source>
        <dbReference type="ARBA" id="ARBA00022989"/>
    </source>
</evidence>
<keyword evidence="11" id="KW-1185">Reference proteome</keyword>
<feature type="transmembrane region" description="Helical" evidence="8">
    <location>
        <begin position="294"/>
        <end position="315"/>
    </location>
</feature>
<sequence length="450" mass="48073">MTTTPSRTSTPPPAGISPGRARFAKRWTPRLVAFGEFIDGYDLLVMGSALLFLKPAFDLTASQVGWLGAIAFIGAAVGLVVFGDLSDRFGRKVIFVINLVFFVVASLAAAFVTEVWQLMLARFFIGVAVGMDIPTSHAFLTEIAPKARRGRIAGSLPNMMWLSGAITSVLIALALRDVAGENTWRWLFGLAAIPAFGVLIARQFLPESPRWLRAQGRHEEARQVFALLGVEEPPAPARPVEKKRELRELFGKGAGWRLAAVTGFFALQAFGGAVATVAGPLVMEASGIGAKNSLWFSLAGFVAGLVAVVAGAQVIDRVNRRTLGIWACLGVFVAGLGIAFLGPKASGLLLTFYVLYSLLTWFGPGVLSWVWSSEAFPTPLRGIGTGIAQAATRLMIALNVVLVPNLLEKFGLRTVAIYACAYVLAAIIIAVSPFLATTGKELEEVTMHQA</sequence>
<feature type="transmembrane region" description="Helical" evidence="8">
    <location>
        <begin position="119"/>
        <end position="140"/>
    </location>
</feature>
<dbReference type="GeneID" id="96294721"/>
<evidence type="ECO:0000313" key="11">
    <source>
        <dbReference type="Proteomes" id="UP000600946"/>
    </source>
</evidence>
<organism evidence="10 11">
    <name type="scientific">Streptomyces xanthochromogenes</name>
    <dbReference type="NCBI Taxonomy" id="67384"/>
    <lineage>
        <taxon>Bacteria</taxon>
        <taxon>Bacillati</taxon>
        <taxon>Actinomycetota</taxon>
        <taxon>Actinomycetes</taxon>
        <taxon>Kitasatosporales</taxon>
        <taxon>Streptomycetaceae</taxon>
        <taxon>Streptomyces</taxon>
    </lineage>
</organism>
<feature type="transmembrane region" description="Helical" evidence="8">
    <location>
        <begin position="94"/>
        <end position="113"/>
    </location>
</feature>
<evidence type="ECO:0000256" key="7">
    <source>
        <dbReference type="SAM" id="MobiDB-lite"/>
    </source>
</evidence>
<dbReference type="EMBL" id="BMUU01000017">
    <property type="protein sequence ID" value="GGY64109.1"/>
    <property type="molecule type" value="Genomic_DNA"/>
</dbReference>
<feature type="transmembrane region" description="Helical" evidence="8">
    <location>
        <begin position="31"/>
        <end position="52"/>
    </location>
</feature>
<dbReference type="PROSITE" id="PS50850">
    <property type="entry name" value="MFS"/>
    <property type="match status" value="1"/>
</dbReference>
<feature type="transmembrane region" description="Helical" evidence="8">
    <location>
        <begin position="348"/>
        <end position="371"/>
    </location>
</feature>
<comment type="caution">
    <text evidence="10">The sequence shown here is derived from an EMBL/GenBank/DDBJ whole genome shotgun (WGS) entry which is preliminary data.</text>
</comment>
<keyword evidence="4 8" id="KW-0812">Transmembrane</keyword>
<dbReference type="PANTHER" id="PTHR48020">
    <property type="entry name" value="PROTON MYO-INOSITOL COTRANSPORTER"/>
    <property type="match status" value="1"/>
</dbReference>
<keyword evidence="5 8" id="KW-1133">Transmembrane helix</keyword>
<evidence type="ECO:0000256" key="1">
    <source>
        <dbReference type="ARBA" id="ARBA00004651"/>
    </source>
</evidence>